<dbReference type="Proteomes" id="UP000651112">
    <property type="component" value="Unassembled WGS sequence"/>
</dbReference>
<name>A0ABR7XT61_9SPHI</name>
<reference evidence="1 2" key="1">
    <citation type="submission" date="2020-08" db="EMBL/GenBank/DDBJ databases">
        <title>Sphingobacterium sp. DN00404 isolated from aquaculture water.</title>
        <authorList>
            <person name="Zhang M."/>
        </authorList>
    </citation>
    <scope>NUCLEOTIDE SEQUENCE [LARGE SCALE GENOMIC DNA]</scope>
    <source>
        <strain evidence="1 2">KCTC 42746</strain>
    </source>
</reference>
<gene>
    <name evidence="1" type="ORF">H8B21_12365</name>
</gene>
<evidence type="ECO:0000313" key="2">
    <source>
        <dbReference type="Proteomes" id="UP000651112"/>
    </source>
</evidence>
<comment type="caution">
    <text evidence="1">The sequence shown here is derived from an EMBL/GenBank/DDBJ whole genome shotgun (WGS) entry which is preliminary data.</text>
</comment>
<proteinExistence type="predicted"/>
<organism evidence="1 2">
    <name type="scientific">Sphingobacterium chuzhouense</name>
    <dbReference type="NCBI Taxonomy" id="1742264"/>
    <lineage>
        <taxon>Bacteria</taxon>
        <taxon>Pseudomonadati</taxon>
        <taxon>Bacteroidota</taxon>
        <taxon>Sphingobacteriia</taxon>
        <taxon>Sphingobacteriales</taxon>
        <taxon>Sphingobacteriaceae</taxon>
        <taxon>Sphingobacterium</taxon>
    </lineage>
</organism>
<protein>
    <submittedName>
        <fullName evidence="1">Uncharacterized protein</fullName>
    </submittedName>
</protein>
<evidence type="ECO:0000313" key="1">
    <source>
        <dbReference type="EMBL" id="MBD1422364.1"/>
    </source>
</evidence>
<keyword evidence="2" id="KW-1185">Reference proteome</keyword>
<accession>A0ABR7XT61</accession>
<dbReference type="RefSeq" id="WP_190314100.1">
    <property type="nucleotide sequence ID" value="NZ_JACNYL010000003.1"/>
</dbReference>
<sequence length="902" mass="107225">MSESDNFPWFLDKNKIDSNLIYYAKSQLPLICKTCGEPKKHTYSNILTAIQSPGHIVCINCKFNQQLLLKLKRWRTEIRKNSSDEYDLDINITPLGYRIIHQVCGKSYHVKSHQSFKNAKCPTCEDDTGNINILERILDDVELREYITKQTSGQLTLHSVDRLTKLMTVSCNHHPKQGIYSLPWKSFLISKQKKGAMLCNLCNKQRLRRTNFKEYNRKIAPFKLKITSHDALEKIDTKEKISHWCTSNSKHPAFLATPEEVLHKNKRCAFCYDNVSFHKGYDFIKAYIEMDEDRFYTHFGKKFRLLSSRSEIEAQIKPFSSISQIRIRINELTCHIHNEYEVSWADFKGRNLGCTQCTRENNVSYAHSYYQVLLAYFNLDYVAEYPIKINAKKNYRIDFKLSTIPNYLEIDSSIHVGKGWDKNEKNIQAYQERDRIKNELLGDNIERIKLYDDKNKHLPIQIQLQIIEKAFLERAIHNGLPIRSEDIEAAKRDPYFFRNARIVACIKRLEYFHKDHIEFRYTDHLSILRSYNVDEIEFYCKIHEKTFFKKFITVSKLHFLCPICKDQIILGKQQSYYMSKEKIQQISNIVDTRFDKKIIINPDNWGENVVFFVTLVFPVSLRNGHSTVFLSLHELLCAEVTEVESRLEKIHVPDAFRKIKHKRYTTKYESILVAKIHEKERSERYKLSKIMLKGYQDQAKAINRLMKREQQSGYIENLIDENERALRPYIHKTESEARRCLGIFDRKITPFFTHSSDMELLTLREHYAYNKQYLLIKRKSCGHRFYCSWNWITYRKKKSKDVQCQHKDCFDQYYKEVRRSGNKISNEDILRVFKEKYCGQYYPLYPEVPINVRDLIDVVHLPTGRKFPTRFDNFKRGKFRCAYKNMSMEELCEYFPAQTFIS</sequence>
<dbReference type="EMBL" id="JACNYL010000003">
    <property type="protein sequence ID" value="MBD1422364.1"/>
    <property type="molecule type" value="Genomic_DNA"/>
</dbReference>